<feature type="domain" description="Thioredoxin" evidence="6">
    <location>
        <begin position="34"/>
        <end position="176"/>
    </location>
</feature>
<dbReference type="InterPro" id="IPR036249">
    <property type="entry name" value="Thioredoxin-like_sf"/>
</dbReference>
<dbReference type="GO" id="GO:0017004">
    <property type="term" value="P:cytochrome complex assembly"/>
    <property type="evidence" value="ECO:0007669"/>
    <property type="project" value="UniProtKB-KW"/>
</dbReference>
<dbReference type="PROSITE" id="PS51352">
    <property type="entry name" value="THIOREDOXIN_2"/>
    <property type="match status" value="1"/>
</dbReference>
<dbReference type="PANTHER" id="PTHR42852">
    <property type="entry name" value="THIOL:DISULFIDE INTERCHANGE PROTEIN DSBE"/>
    <property type="match status" value="1"/>
</dbReference>
<dbReference type="GO" id="GO:0030288">
    <property type="term" value="C:outer membrane-bounded periplasmic space"/>
    <property type="evidence" value="ECO:0007669"/>
    <property type="project" value="InterPro"/>
</dbReference>
<keyword evidence="5" id="KW-0676">Redox-active center</keyword>
<gene>
    <name evidence="7" type="ORF">EOI86_15080</name>
</gene>
<comment type="caution">
    <text evidence="7">The sequence shown here is derived from an EMBL/GenBank/DDBJ whole genome shotgun (WGS) entry which is preliminary data.</text>
</comment>
<evidence type="ECO:0000256" key="3">
    <source>
        <dbReference type="ARBA" id="ARBA00022748"/>
    </source>
</evidence>
<evidence type="ECO:0000313" key="8">
    <source>
        <dbReference type="Proteomes" id="UP000287447"/>
    </source>
</evidence>
<comment type="similarity">
    <text evidence="2">Belongs to the thioredoxin family. DsbE subfamily.</text>
</comment>
<evidence type="ECO:0000313" key="7">
    <source>
        <dbReference type="EMBL" id="RVU36512.1"/>
    </source>
</evidence>
<keyword evidence="8" id="KW-1185">Reference proteome</keyword>
<accession>A0A3S2WS22</accession>
<keyword evidence="4" id="KW-1015">Disulfide bond</keyword>
<dbReference type="CDD" id="cd03010">
    <property type="entry name" value="TlpA_like_DsbE"/>
    <property type="match status" value="1"/>
</dbReference>
<dbReference type="NCBIfam" id="TIGR00385">
    <property type="entry name" value="dsbE"/>
    <property type="match status" value="1"/>
</dbReference>
<dbReference type="EMBL" id="SADE01000002">
    <property type="protein sequence ID" value="RVU36512.1"/>
    <property type="molecule type" value="Genomic_DNA"/>
</dbReference>
<dbReference type="Pfam" id="PF08534">
    <property type="entry name" value="Redoxin"/>
    <property type="match status" value="1"/>
</dbReference>
<sequence>MSRLFFLLPLLLFAAMASYFFVRLGDDASVVPSALIDKPVPQIDAPPLVEGKPGVSTADFTGEVKVLNIWASWCVPCRAEHPLVTRLAQTEGVPVYGLNWKDKKQDAVAWLNELGDPYGQIGFDESGRNGIELGVYGVPETYVIDKDGRIRYKRVGPLTPSIMKDEVLPLLRDLKQ</sequence>
<dbReference type="InterPro" id="IPR017937">
    <property type="entry name" value="Thioredoxin_CS"/>
</dbReference>
<dbReference type="RefSeq" id="WP_127765988.1">
    <property type="nucleotide sequence ID" value="NZ_SADE01000002.1"/>
</dbReference>
<dbReference type="InterPro" id="IPR050553">
    <property type="entry name" value="Thioredoxin_ResA/DsbE_sf"/>
</dbReference>
<dbReference type="Proteomes" id="UP000287447">
    <property type="component" value="Unassembled WGS sequence"/>
</dbReference>
<dbReference type="InterPro" id="IPR004799">
    <property type="entry name" value="Periplasmic_diS_OxRdtase_DsbE"/>
</dbReference>
<dbReference type="PROSITE" id="PS00194">
    <property type="entry name" value="THIOREDOXIN_1"/>
    <property type="match status" value="1"/>
</dbReference>
<dbReference type="AlphaFoldDB" id="A0A3S2WS22"/>
<evidence type="ECO:0000256" key="5">
    <source>
        <dbReference type="ARBA" id="ARBA00023284"/>
    </source>
</evidence>
<dbReference type="PANTHER" id="PTHR42852:SF6">
    <property type="entry name" value="THIOL:DISULFIDE INTERCHANGE PROTEIN DSBE"/>
    <property type="match status" value="1"/>
</dbReference>
<dbReference type="InterPro" id="IPR013766">
    <property type="entry name" value="Thioredoxin_domain"/>
</dbReference>
<evidence type="ECO:0000259" key="6">
    <source>
        <dbReference type="PROSITE" id="PS51352"/>
    </source>
</evidence>
<reference evidence="8" key="1">
    <citation type="submission" date="2019-01" db="EMBL/GenBank/DDBJ databases">
        <title>Gri0909 isolated from a small marine red alga.</title>
        <authorList>
            <person name="Kim J."/>
            <person name="Jeong S.E."/>
            <person name="Jeon C.O."/>
        </authorList>
    </citation>
    <scope>NUCLEOTIDE SEQUENCE [LARGE SCALE GENOMIC DNA]</scope>
    <source>
        <strain evidence="8">Gri0909</strain>
    </source>
</reference>
<keyword evidence="3" id="KW-0201">Cytochrome c-type biogenesis</keyword>
<dbReference type="OrthoDB" id="9799347at2"/>
<dbReference type="InterPro" id="IPR013740">
    <property type="entry name" value="Redoxin"/>
</dbReference>
<dbReference type="SUPFAM" id="SSF52833">
    <property type="entry name" value="Thioredoxin-like"/>
    <property type="match status" value="1"/>
</dbReference>
<dbReference type="Gene3D" id="3.40.30.10">
    <property type="entry name" value="Glutaredoxin"/>
    <property type="match status" value="1"/>
</dbReference>
<name>A0A3S2WS22_9PROT</name>
<dbReference type="GO" id="GO:0015036">
    <property type="term" value="F:disulfide oxidoreductase activity"/>
    <property type="evidence" value="ECO:0007669"/>
    <property type="project" value="InterPro"/>
</dbReference>
<evidence type="ECO:0000256" key="2">
    <source>
        <dbReference type="ARBA" id="ARBA00007758"/>
    </source>
</evidence>
<evidence type="ECO:0000256" key="4">
    <source>
        <dbReference type="ARBA" id="ARBA00023157"/>
    </source>
</evidence>
<proteinExistence type="inferred from homology"/>
<organism evidence="7 8">
    <name type="scientific">Hwanghaeella grinnelliae</name>
    <dbReference type="NCBI Taxonomy" id="2500179"/>
    <lineage>
        <taxon>Bacteria</taxon>
        <taxon>Pseudomonadati</taxon>
        <taxon>Pseudomonadota</taxon>
        <taxon>Alphaproteobacteria</taxon>
        <taxon>Rhodospirillales</taxon>
        <taxon>Rhodospirillaceae</taxon>
        <taxon>Hwanghaeella</taxon>
    </lineage>
</organism>
<comment type="subcellular location">
    <subcellularLocation>
        <location evidence="1">Cell envelope</location>
    </subcellularLocation>
</comment>
<evidence type="ECO:0000256" key="1">
    <source>
        <dbReference type="ARBA" id="ARBA00004196"/>
    </source>
</evidence>
<protein>
    <submittedName>
        <fullName evidence="7">DsbE family thiol:disulfide interchange protein</fullName>
    </submittedName>
</protein>